<evidence type="ECO:0000313" key="2">
    <source>
        <dbReference type="Proteomes" id="UP000030693"/>
    </source>
</evidence>
<name>A0A058ZA02_FONAL</name>
<dbReference type="AlphaFoldDB" id="A0A058ZA02"/>
<evidence type="ECO:0000313" key="1">
    <source>
        <dbReference type="EMBL" id="KCV71060.1"/>
    </source>
</evidence>
<organism evidence="1">
    <name type="scientific">Fonticula alba</name>
    <name type="common">Slime mold</name>
    <dbReference type="NCBI Taxonomy" id="691883"/>
    <lineage>
        <taxon>Eukaryota</taxon>
        <taxon>Rotosphaerida</taxon>
        <taxon>Fonticulaceae</taxon>
        <taxon>Fonticula</taxon>
    </lineage>
</organism>
<dbReference type="Gene3D" id="6.10.140.370">
    <property type="match status" value="1"/>
</dbReference>
<evidence type="ECO:0008006" key="3">
    <source>
        <dbReference type="Google" id="ProtNLM"/>
    </source>
</evidence>
<accession>A0A058ZA02</accession>
<dbReference type="RefSeq" id="XP_009494183.1">
    <property type="nucleotide sequence ID" value="XM_009495908.1"/>
</dbReference>
<dbReference type="Proteomes" id="UP000030693">
    <property type="component" value="Unassembled WGS sequence"/>
</dbReference>
<dbReference type="EMBL" id="KB932203">
    <property type="protein sequence ID" value="KCV71060.1"/>
    <property type="molecule type" value="Genomic_DNA"/>
</dbReference>
<sequence>MRSPLRPPPPPPPLLSRDLFRHLVEEHSLKAKNNATLCPWKDCAFVPVDQDDLAVHFGKHHGYPRFQCNHCDVLLKSIPLMEKHFLNFPTHLGSADLPQSPQSQVPKEFRSSVLDLHADFLDSAQEHPLISRSKFARHTWLRPAGRPAGEAGAG</sequence>
<reference evidence="1" key="1">
    <citation type="submission" date="2013-04" db="EMBL/GenBank/DDBJ databases">
        <title>The Genome Sequence of Fonticula alba ATCC 38817.</title>
        <authorList>
            <consortium name="The Broad Institute Genomics Platform"/>
            <person name="Russ C."/>
            <person name="Cuomo C."/>
            <person name="Burger G."/>
            <person name="Gray M.W."/>
            <person name="Holland P.W.H."/>
            <person name="King N."/>
            <person name="Lang F.B.F."/>
            <person name="Roger A.J."/>
            <person name="Ruiz-Trillo I."/>
            <person name="Brown M."/>
            <person name="Walker B."/>
            <person name="Young S."/>
            <person name="Zeng Q."/>
            <person name="Gargeya S."/>
            <person name="Fitzgerald M."/>
            <person name="Haas B."/>
            <person name="Abouelleil A."/>
            <person name="Allen A.W."/>
            <person name="Alvarado L."/>
            <person name="Arachchi H.M."/>
            <person name="Berlin A.M."/>
            <person name="Chapman S.B."/>
            <person name="Gainer-Dewar J."/>
            <person name="Goldberg J."/>
            <person name="Griggs A."/>
            <person name="Gujja S."/>
            <person name="Hansen M."/>
            <person name="Howarth C."/>
            <person name="Imamovic A."/>
            <person name="Ireland A."/>
            <person name="Larimer J."/>
            <person name="McCowan C."/>
            <person name="Murphy C."/>
            <person name="Pearson M."/>
            <person name="Poon T.W."/>
            <person name="Priest M."/>
            <person name="Roberts A."/>
            <person name="Saif S."/>
            <person name="Shea T."/>
            <person name="Sisk P."/>
            <person name="Sykes S."/>
            <person name="Wortman J."/>
            <person name="Nusbaum C."/>
            <person name="Birren B."/>
        </authorList>
    </citation>
    <scope>NUCLEOTIDE SEQUENCE [LARGE SCALE GENOMIC DNA]</scope>
    <source>
        <strain evidence="1">ATCC 38817</strain>
    </source>
</reference>
<dbReference type="GeneID" id="20526735"/>
<gene>
    <name evidence="1" type="ORF">H696_02010</name>
</gene>
<keyword evidence="2" id="KW-1185">Reference proteome</keyword>
<protein>
    <recommendedName>
        <fullName evidence="3">C2H2-type domain-containing protein</fullName>
    </recommendedName>
</protein>
<proteinExistence type="predicted"/>